<accession>A0A8H7ZXC9</accession>
<feature type="transmembrane region" description="Helical" evidence="6">
    <location>
        <begin position="54"/>
        <end position="75"/>
    </location>
</feature>
<keyword evidence="4 6" id="KW-0472">Membrane</keyword>
<comment type="caution">
    <text evidence="7">The sequence shown here is derived from an EMBL/GenBank/DDBJ whole genome shotgun (WGS) entry which is preliminary data.</text>
</comment>
<evidence type="ECO:0000256" key="6">
    <source>
        <dbReference type="SAM" id="Phobius"/>
    </source>
</evidence>
<feature type="non-terminal residue" evidence="7">
    <location>
        <position position="368"/>
    </location>
</feature>
<dbReference type="PIRSF" id="PIRSF015665">
    <property type="entry name" value="CHOPT"/>
    <property type="match status" value="1"/>
</dbReference>
<feature type="transmembrane region" description="Helical" evidence="6">
    <location>
        <begin position="256"/>
        <end position="273"/>
    </location>
</feature>
<dbReference type="Proteomes" id="UP000673691">
    <property type="component" value="Unassembled WGS sequence"/>
</dbReference>
<name>A0A8H7ZXC9_9FUNG</name>
<protein>
    <submittedName>
        <fullName evidence="7">CDP-alcohol phosphatidyltransferase-domain-containing protein</fullName>
    </submittedName>
</protein>
<gene>
    <name evidence="7" type="ORF">BJ554DRAFT_6854</name>
</gene>
<dbReference type="PANTHER" id="PTHR10414:SF77">
    <property type="entry name" value="CDP-ALCOHOL PHOSPHATIDYLTRANSFERASE FAMILY PROTEIN"/>
    <property type="match status" value="1"/>
</dbReference>
<dbReference type="AlphaFoldDB" id="A0A8H7ZXC9"/>
<dbReference type="Gene3D" id="1.20.120.1760">
    <property type="match status" value="1"/>
</dbReference>
<dbReference type="InterPro" id="IPR000462">
    <property type="entry name" value="CDP-OH_P_trans"/>
</dbReference>
<dbReference type="InterPro" id="IPR043130">
    <property type="entry name" value="CDP-OH_PTrfase_TM_dom"/>
</dbReference>
<reference evidence="7 8" key="1">
    <citation type="journal article" name="Sci. Rep.">
        <title>Genome-scale phylogenetic analyses confirm Olpidium as the closest living zoosporic fungus to the non-flagellated, terrestrial fungi.</title>
        <authorList>
            <person name="Chang Y."/>
            <person name="Rochon D."/>
            <person name="Sekimoto S."/>
            <person name="Wang Y."/>
            <person name="Chovatia M."/>
            <person name="Sandor L."/>
            <person name="Salamov A."/>
            <person name="Grigoriev I.V."/>
            <person name="Stajich J.E."/>
            <person name="Spatafora J.W."/>
        </authorList>
    </citation>
    <scope>NUCLEOTIDE SEQUENCE [LARGE SCALE GENOMIC DNA]</scope>
    <source>
        <strain evidence="7">S191</strain>
    </source>
</reference>
<dbReference type="PANTHER" id="PTHR10414">
    <property type="entry name" value="ETHANOLAMINEPHOSPHOTRANSFERASE"/>
    <property type="match status" value="1"/>
</dbReference>
<evidence type="ECO:0000256" key="1">
    <source>
        <dbReference type="ARBA" id="ARBA00004370"/>
    </source>
</evidence>
<organism evidence="7 8">
    <name type="scientific">Olpidium bornovanus</name>
    <dbReference type="NCBI Taxonomy" id="278681"/>
    <lineage>
        <taxon>Eukaryota</taxon>
        <taxon>Fungi</taxon>
        <taxon>Fungi incertae sedis</taxon>
        <taxon>Olpidiomycota</taxon>
        <taxon>Olpidiomycotina</taxon>
        <taxon>Olpidiomycetes</taxon>
        <taxon>Olpidiales</taxon>
        <taxon>Olpidiaceae</taxon>
        <taxon>Olpidium</taxon>
    </lineage>
</organism>
<evidence type="ECO:0000256" key="2">
    <source>
        <dbReference type="ARBA" id="ARBA00010441"/>
    </source>
</evidence>
<proteinExistence type="inferred from homology"/>
<dbReference type="OrthoDB" id="196717at2759"/>
<dbReference type="GO" id="GO:0016780">
    <property type="term" value="F:phosphotransferase activity, for other substituted phosphate groups"/>
    <property type="evidence" value="ECO:0007669"/>
    <property type="project" value="InterPro"/>
</dbReference>
<keyword evidence="3 5" id="KW-0808">Transferase</keyword>
<keyword evidence="8" id="KW-1185">Reference proteome</keyword>
<dbReference type="InterPro" id="IPR014472">
    <property type="entry name" value="CHOPT"/>
</dbReference>
<dbReference type="PROSITE" id="PS00379">
    <property type="entry name" value="CDP_ALCOHOL_P_TRANSF"/>
    <property type="match status" value="1"/>
</dbReference>
<sequence>MQWVDSDHVSRQGLENLALYKYAAVDRSFVTKYFLRHYWEWAVTLFPVWMAPNLITLIGLGFVLVNLATVVVFIPDLIGPAPSWMYFSFAVGLWLYSTFDNVDGKQARRTKSSSPLGELFDHGCDSLNCSVSGRFPGGTRAPFPPVGRGCREVVRFRRVVPLDAPRKDILPLGSHETHVWAFRPGPATLPFYFSTWEEYHTGVLYLGYVNGPTEGIIIACLLMIASGIWGPQIWTLPVRSLVGRSMPAFIPEATKVVDVLVVAMMCLLFLLHIPCSLNSVRKACLRKGQSFSAALLELTPMMSYVLAAWAWLAAPASVARENHLVLFTLTVGIVFGHEDHPRPRDEDAFPDVHGPPAAAVCRRRAGEH</sequence>
<evidence type="ECO:0000313" key="8">
    <source>
        <dbReference type="Proteomes" id="UP000673691"/>
    </source>
</evidence>
<evidence type="ECO:0000256" key="3">
    <source>
        <dbReference type="ARBA" id="ARBA00022679"/>
    </source>
</evidence>
<evidence type="ECO:0000313" key="7">
    <source>
        <dbReference type="EMBL" id="KAG5461022.1"/>
    </source>
</evidence>
<comment type="similarity">
    <text evidence="2 5">Belongs to the CDP-alcohol phosphatidyltransferase class-I family.</text>
</comment>
<keyword evidence="6" id="KW-0812">Transmembrane</keyword>
<dbReference type="GO" id="GO:0008654">
    <property type="term" value="P:phospholipid biosynthetic process"/>
    <property type="evidence" value="ECO:0007669"/>
    <property type="project" value="InterPro"/>
</dbReference>
<dbReference type="Pfam" id="PF01066">
    <property type="entry name" value="CDP-OH_P_transf"/>
    <property type="match status" value="1"/>
</dbReference>
<feature type="transmembrane region" description="Helical" evidence="6">
    <location>
        <begin position="294"/>
        <end position="312"/>
    </location>
</feature>
<dbReference type="InterPro" id="IPR048254">
    <property type="entry name" value="CDP_ALCOHOL_P_TRANSF_CS"/>
</dbReference>
<comment type="subcellular location">
    <subcellularLocation>
        <location evidence="1">Membrane</location>
    </subcellularLocation>
</comment>
<dbReference type="GO" id="GO:0016020">
    <property type="term" value="C:membrane"/>
    <property type="evidence" value="ECO:0007669"/>
    <property type="project" value="UniProtKB-SubCell"/>
</dbReference>
<feature type="transmembrane region" description="Helical" evidence="6">
    <location>
        <begin position="216"/>
        <end position="236"/>
    </location>
</feature>
<evidence type="ECO:0000256" key="5">
    <source>
        <dbReference type="RuleBase" id="RU003750"/>
    </source>
</evidence>
<feature type="transmembrane region" description="Helical" evidence="6">
    <location>
        <begin position="81"/>
        <end position="99"/>
    </location>
</feature>
<evidence type="ECO:0000256" key="4">
    <source>
        <dbReference type="ARBA" id="ARBA00023136"/>
    </source>
</evidence>
<dbReference type="EMBL" id="JAEFCI010004316">
    <property type="protein sequence ID" value="KAG5461022.1"/>
    <property type="molecule type" value="Genomic_DNA"/>
</dbReference>
<keyword evidence="6" id="KW-1133">Transmembrane helix</keyword>